<keyword evidence="3" id="KW-1185">Reference proteome</keyword>
<comment type="caution">
    <text evidence="2">The sequence shown here is derived from an EMBL/GenBank/DDBJ whole genome shotgun (WGS) entry which is preliminary data.</text>
</comment>
<dbReference type="EMBL" id="JAUOTP010000004">
    <property type="protein sequence ID" value="MDO6414719.1"/>
    <property type="molecule type" value="Genomic_DNA"/>
</dbReference>
<organism evidence="2 3">
    <name type="scientific">Sphingomonas natans</name>
    <dbReference type="NCBI Taxonomy" id="3063330"/>
    <lineage>
        <taxon>Bacteria</taxon>
        <taxon>Pseudomonadati</taxon>
        <taxon>Pseudomonadota</taxon>
        <taxon>Alphaproteobacteria</taxon>
        <taxon>Sphingomonadales</taxon>
        <taxon>Sphingomonadaceae</taxon>
        <taxon>Sphingomonas</taxon>
    </lineage>
</organism>
<feature type="transmembrane region" description="Helical" evidence="1">
    <location>
        <begin position="7"/>
        <end position="23"/>
    </location>
</feature>
<dbReference type="Proteomes" id="UP001169764">
    <property type="component" value="Unassembled WGS sequence"/>
</dbReference>
<evidence type="ECO:0000256" key="1">
    <source>
        <dbReference type="SAM" id="Phobius"/>
    </source>
</evidence>
<evidence type="ECO:0000313" key="2">
    <source>
        <dbReference type="EMBL" id="MDO6414719.1"/>
    </source>
</evidence>
<dbReference type="RefSeq" id="WP_303542160.1">
    <property type="nucleotide sequence ID" value="NZ_JAUOTP010000004.1"/>
</dbReference>
<gene>
    <name evidence="2" type="ORF">Q4F19_10040</name>
</gene>
<reference evidence="2" key="1">
    <citation type="submission" date="2023-07" db="EMBL/GenBank/DDBJ databases">
        <authorList>
            <person name="Kim M."/>
        </authorList>
    </citation>
    <scope>NUCLEOTIDE SEQUENCE</scope>
    <source>
        <strain evidence="2">BIUV-7</strain>
    </source>
</reference>
<proteinExistence type="predicted"/>
<keyword evidence="1" id="KW-0472">Membrane</keyword>
<name>A0ABT8YAH5_9SPHN</name>
<accession>A0ABT8YAH5</accession>
<protein>
    <submittedName>
        <fullName evidence="2">Uncharacterized protein</fullName>
    </submittedName>
</protein>
<feature type="transmembrane region" description="Helical" evidence="1">
    <location>
        <begin position="29"/>
        <end position="50"/>
    </location>
</feature>
<sequence>MRIRGRGLVSFVFALFFLFGGLTTLNWSLIAALIVPALCYAGIAAFGWYARRPTPDEEAAHAY</sequence>
<evidence type="ECO:0000313" key="3">
    <source>
        <dbReference type="Proteomes" id="UP001169764"/>
    </source>
</evidence>
<keyword evidence="1" id="KW-1133">Transmembrane helix</keyword>
<keyword evidence="1" id="KW-0812">Transmembrane</keyword>